<comment type="caution">
    <text evidence="1">The sequence shown here is derived from an EMBL/GenBank/DDBJ whole genome shotgun (WGS) entry which is preliminary data.</text>
</comment>
<dbReference type="Proteomes" id="UP000569202">
    <property type="component" value="Unassembled WGS sequence"/>
</dbReference>
<reference evidence="1 2" key="1">
    <citation type="submission" date="2020-04" db="EMBL/GenBank/DDBJ databases">
        <title>Acinetobacter Taxon 24.</title>
        <authorList>
            <person name="Nemec A."/>
            <person name="Radolfova-Krizova L."/>
            <person name="Higgins P.G."/>
            <person name="Spanelova P."/>
        </authorList>
    </citation>
    <scope>NUCLEOTIDE SEQUENCE [LARGE SCALE GENOMIC DNA]</scope>
    <source>
        <strain evidence="1 2">ANC 5380</strain>
    </source>
</reference>
<gene>
    <name evidence="1" type="ORF">HLH17_13915</name>
</gene>
<organism evidence="1 2">
    <name type="scientific">Acinetobacter terrae</name>
    <dbReference type="NCBI Taxonomy" id="2731247"/>
    <lineage>
        <taxon>Bacteria</taxon>
        <taxon>Pseudomonadati</taxon>
        <taxon>Pseudomonadota</taxon>
        <taxon>Gammaproteobacteria</taxon>
        <taxon>Moraxellales</taxon>
        <taxon>Moraxellaceae</taxon>
        <taxon>Acinetobacter</taxon>
        <taxon>Acinetobacter Taxon 24</taxon>
    </lineage>
</organism>
<accession>A0A7Y2WBR5</accession>
<protein>
    <submittedName>
        <fullName evidence="1">Uncharacterized protein</fullName>
    </submittedName>
</protein>
<proteinExistence type="predicted"/>
<evidence type="ECO:0000313" key="1">
    <source>
        <dbReference type="EMBL" id="NNH78726.1"/>
    </source>
</evidence>
<evidence type="ECO:0000313" key="2">
    <source>
        <dbReference type="Proteomes" id="UP000569202"/>
    </source>
</evidence>
<dbReference type="RefSeq" id="WP_171540989.1">
    <property type="nucleotide sequence ID" value="NZ_JABERL010000051.1"/>
</dbReference>
<dbReference type="AlphaFoldDB" id="A0A7Y2WBR5"/>
<dbReference type="EMBL" id="JABERL010000051">
    <property type="protein sequence ID" value="NNH78726.1"/>
    <property type="molecule type" value="Genomic_DNA"/>
</dbReference>
<name>A0A7Y2WBR5_9GAMM</name>
<sequence length="365" mass="42889">MSIQDFVFQLSKKVQEKHSIKIARSHIYELIAVSKGYKSYNALIAQNIILNAEYRQNFKREHFNSDDIQQALLKKLQILLKSDLSEKSYKDITQTIHTELLLLKLDVINLRSIREELSYIDFQNGLISSYTDEDQGNEFEDDFDFEYEQDVNFAEIGRNLDHIKNYAEERQSSDACAVMAGYYRYLANQIAPYGKQGSNFGAKWSNTKYKYIQTEESKKNKLLFEEYTQQAEFFEAKSKMQPINLNEILTDQYYESDNYSKGNTEFYEKLIYLCKKGDIDAIGLYLYEHYYKNENDAWVYVYLAQLCGLDFTKSDLRAYNAYTGEEYDDYGPIEVRGREAIDLPKLDTEKDQLAKKLAQELFDKL</sequence>